<evidence type="ECO:0000256" key="2">
    <source>
        <dbReference type="ARBA" id="ARBA00022475"/>
    </source>
</evidence>
<feature type="transmembrane region" description="Helical" evidence="6">
    <location>
        <begin position="136"/>
        <end position="155"/>
    </location>
</feature>
<dbReference type="InterPro" id="IPR050833">
    <property type="entry name" value="Poly_Biosynth_Transport"/>
</dbReference>
<dbReference type="PANTHER" id="PTHR30250:SF29">
    <property type="entry name" value="POLYSACCHARIDE BIOSYNTHESIS PROTEIN C-TERMINAL DOMAIN-CONTAINING PROTEIN"/>
    <property type="match status" value="1"/>
</dbReference>
<feature type="transmembrane region" description="Helical" evidence="6">
    <location>
        <begin position="167"/>
        <end position="185"/>
    </location>
</feature>
<comment type="subcellular location">
    <subcellularLocation>
        <location evidence="1">Cell membrane</location>
        <topology evidence="1">Multi-pass membrane protein</topology>
    </subcellularLocation>
</comment>
<dbReference type="HOGENOM" id="CLU_830646_0_0_9"/>
<keyword evidence="5 6" id="KW-0472">Membrane</keyword>
<feature type="transmembrane region" description="Helical" evidence="6">
    <location>
        <begin position="197"/>
        <end position="216"/>
    </location>
</feature>
<feature type="transmembrane region" description="Helical" evidence="6">
    <location>
        <begin position="257"/>
        <end position="276"/>
    </location>
</feature>
<proteinExistence type="predicted"/>
<accession>K9E8B5</accession>
<protein>
    <submittedName>
        <fullName evidence="7">Uncharacterized protein</fullName>
    </submittedName>
</protein>
<evidence type="ECO:0000256" key="1">
    <source>
        <dbReference type="ARBA" id="ARBA00004651"/>
    </source>
</evidence>
<feature type="transmembrane region" description="Helical" evidence="6">
    <location>
        <begin position="288"/>
        <end position="307"/>
    </location>
</feature>
<sequence length="334" mass="36101">MTSSILSPLLASLVLLLFINRCDGGLGQSFGFSMPSFGMAKAFILEGGQTVIVYSLLLFFQLLDSFTVFKNLKQAGLPAGQAMLAKGVYDRAQPFAQVGLTLALAMAMNLVPSLTQFFNRGDYKGWLKLSQSTFKLSLVLGSATSLGLIAVMPLLNQAFFADSKGTQVLQLYMALVFFLSISLTLHAILQSTSVDHFTGYAILFVLGLKALLNPLLIRSAGIMGAGSLTVVLTALLSLIMFIQVPRQIWQFIFQARFLVKYLLANGLMYLPVSYLANLSPDQGRLGALLEAAALSGLGLILYTLASLRLKILDPASLDSLPFAKILKKVGGYYD</sequence>
<dbReference type="eggNOG" id="COG2244">
    <property type="taxonomic scope" value="Bacteria"/>
</dbReference>
<evidence type="ECO:0000256" key="5">
    <source>
        <dbReference type="ARBA" id="ARBA00023136"/>
    </source>
</evidence>
<evidence type="ECO:0000313" key="8">
    <source>
        <dbReference type="Proteomes" id="UP000009875"/>
    </source>
</evidence>
<reference evidence="7 8" key="1">
    <citation type="submission" date="2012-09" db="EMBL/GenBank/DDBJ databases">
        <title>The Genome Sequence of Alloiococcus otitis ATCC 51267.</title>
        <authorList>
            <consortium name="The Broad Institute Genome Sequencing Platform"/>
            <person name="Earl A."/>
            <person name="Ward D."/>
            <person name="Feldgarden M."/>
            <person name="Gevers D."/>
            <person name="Huys G."/>
            <person name="Walker B."/>
            <person name="Young S.K."/>
            <person name="Zeng Q."/>
            <person name="Gargeya S."/>
            <person name="Fitzgerald M."/>
            <person name="Haas B."/>
            <person name="Abouelleil A."/>
            <person name="Alvarado L."/>
            <person name="Arachchi H.M."/>
            <person name="Berlin A.M."/>
            <person name="Chapman S.B."/>
            <person name="Goldberg J."/>
            <person name="Griggs A."/>
            <person name="Gujja S."/>
            <person name="Hansen M."/>
            <person name="Howarth C."/>
            <person name="Imamovic A."/>
            <person name="Larimer J."/>
            <person name="McCowen C."/>
            <person name="Montmayeur A."/>
            <person name="Murphy C."/>
            <person name="Neiman D."/>
            <person name="Pearson M."/>
            <person name="Priest M."/>
            <person name="Roberts A."/>
            <person name="Saif S."/>
            <person name="Shea T."/>
            <person name="Sisk P."/>
            <person name="Sykes S."/>
            <person name="Wortman J."/>
            <person name="Nusbaum C."/>
            <person name="Birren B."/>
        </authorList>
    </citation>
    <scope>NUCLEOTIDE SEQUENCE [LARGE SCALE GENOMIC DNA]</scope>
    <source>
        <strain evidence="7 8">ATCC 51267</strain>
    </source>
</reference>
<keyword evidence="3 6" id="KW-0812">Transmembrane</keyword>
<evidence type="ECO:0000313" key="7">
    <source>
        <dbReference type="EMBL" id="EKU92878.1"/>
    </source>
</evidence>
<comment type="caution">
    <text evidence="7">The sequence shown here is derived from an EMBL/GenBank/DDBJ whole genome shotgun (WGS) entry which is preliminary data.</text>
</comment>
<dbReference type="AlphaFoldDB" id="K9E8B5"/>
<evidence type="ECO:0000256" key="3">
    <source>
        <dbReference type="ARBA" id="ARBA00022692"/>
    </source>
</evidence>
<dbReference type="GO" id="GO:0005886">
    <property type="term" value="C:plasma membrane"/>
    <property type="evidence" value="ECO:0007669"/>
    <property type="project" value="UniProtKB-SubCell"/>
</dbReference>
<dbReference type="Proteomes" id="UP000009875">
    <property type="component" value="Unassembled WGS sequence"/>
</dbReference>
<name>K9E8B5_9LACT</name>
<dbReference type="EMBL" id="AGXA01000033">
    <property type="protein sequence ID" value="EKU92878.1"/>
    <property type="molecule type" value="Genomic_DNA"/>
</dbReference>
<feature type="transmembrane region" description="Helical" evidence="6">
    <location>
        <begin position="222"/>
        <end position="245"/>
    </location>
</feature>
<evidence type="ECO:0000256" key="4">
    <source>
        <dbReference type="ARBA" id="ARBA00022989"/>
    </source>
</evidence>
<organism evidence="7 8">
    <name type="scientific">Alloiococcus otitis ATCC 51267</name>
    <dbReference type="NCBI Taxonomy" id="883081"/>
    <lineage>
        <taxon>Bacteria</taxon>
        <taxon>Bacillati</taxon>
        <taxon>Bacillota</taxon>
        <taxon>Bacilli</taxon>
        <taxon>Lactobacillales</taxon>
        <taxon>Carnobacteriaceae</taxon>
        <taxon>Alloiococcus</taxon>
    </lineage>
</organism>
<dbReference type="PANTHER" id="PTHR30250">
    <property type="entry name" value="PST FAMILY PREDICTED COLANIC ACID TRANSPORTER"/>
    <property type="match status" value="1"/>
</dbReference>
<feature type="transmembrane region" description="Helical" evidence="6">
    <location>
        <begin position="51"/>
        <end position="69"/>
    </location>
</feature>
<evidence type="ECO:0000256" key="6">
    <source>
        <dbReference type="SAM" id="Phobius"/>
    </source>
</evidence>
<dbReference type="STRING" id="883081.HMPREF9698_01585"/>
<dbReference type="OrthoDB" id="9775950at2"/>
<keyword evidence="8" id="KW-1185">Reference proteome</keyword>
<keyword evidence="4 6" id="KW-1133">Transmembrane helix</keyword>
<keyword evidence="2" id="KW-1003">Cell membrane</keyword>
<gene>
    <name evidence="7" type="ORF">HMPREF9698_01585</name>
</gene>
<dbReference type="RefSeq" id="WP_003779170.1">
    <property type="nucleotide sequence ID" value="NZ_JH992962.1"/>
</dbReference>